<reference evidence="4" key="1">
    <citation type="submission" date="2021-12" db="EMBL/GenBank/DDBJ databases">
        <authorList>
            <person name="Cha I.-T."/>
            <person name="Lee K.-E."/>
            <person name="Park S.-J."/>
        </authorList>
    </citation>
    <scope>NUCLEOTIDE SEQUENCE</scope>
    <source>
        <strain evidence="4">YSM-43</strain>
    </source>
</reference>
<evidence type="ECO:0000313" key="5">
    <source>
        <dbReference type="Proteomes" id="UP000830454"/>
    </source>
</evidence>
<keyword evidence="2" id="KW-0812">Transmembrane</keyword>
<dbReference type="SUPFAM" id="SSF63829">
    <property type="entry name" value="Calcium-dependent phosphotriesterase"/>
    <property type="match status" value="1"/>
</dbReference>
<organism evidence="4 5">
    <name type="scientific">Flavobacterium sediminilitoris</name>
    <dbReference type="NCBI Taxonomy" id="2024526"/>
    <lineage>
        <taxon>Bacteria</taxon>
        <taxon>Pseudomonadati</taxon>
        <taxon>Bacteroidota</taxon>
        <taxon>Flavobacteriia</taxon>
        <taxon>Flavobacteriales</taxon>
        <taxon>Flavobacteriaceae</taxon>
        <taxon>Flavobacterium</taxon>
    </lineage>
</organism>
<dbReference type="PANTHER" id="PTHR43547:SF2">
    <property type="entry name" value="HYBRID SIGNAL TRANSDUCTION HISTIDINE KINASE C"/>
    <property type="match status" value="1"/>
</dbReference>
<reference evidence="4" key="2">
    <citation type="submission" date="2022-04" db="EMBL/GenBank/DDBJ databases">
        <title>Complete Genome Sequence of Flavobacterium sediminilitoris YSM-43, Isolated from a Tidal Sediment.</title>
        <authorList>
            <person name="Lee P.A."/>
        </authorList>
    </citation>
    <scope>NUCLEOTIDE SEQUENCE</scope>
    <source>
        <strain evidence="4">YSM-43</strain>
    </source>
</reference>
<dbReference type="InterPro" id="IPR011110">
    <property type="entry name" value="Reg_prop"/>
</dbReference>
<keyword evidence="2" id="KW-1133">Transmembrane helix</keyword>
<dbReference type="InterPro" id="IPR015943">
    <property type="entry name" value="WD40/YVTN_repeat-like_dom_sf"/>
</dbReference>
<keyword evidence="1" id="KW-0597">Phosphoprotein</keyword>
<protein>
    <submittedName>
        <fullName evidence="4">LytTR family transcriptional regulator DNA-binding domain-containing protein</fullName>
    </submittedName>
</protein>
<dbReference type="SMART" id="SM00850">
    <property type="entry name" value="LytTR"/>
    <property type="match status" value="1"/>
</dbReference>
<gene>
    <name evidence="4" type="ORF">LXD69_11230</name>
</gene>
<dbReference type="PROSITE" id="PS50930">
    <property type="entry name" value="HTH_LYTTR"/>
    <property type="match status" value="1"/>
</dbReference>
<evidence type="ECO:0000259" key="3">
    <source>
        <dbReference type="PROSITE" id="PS50930"/>
    </source>
</evidence>
<proteinExistence type="predicted"/>
<dbReference type="RefSeq" id="WP_246915445.1">
    <property type="nucleotide sequence ID" value="NZ_CP090145.1"/>
</dbReference>
<keyword evidence="4" id="KW-0238">DNA-binding</keyword>
<dbReference type="Pfam" id="PF04397">
    <property type="entry name" value="LytTR"/>
    <property type="match status" value="1"/>
</dbReference>
<feature type="domain" description="HTH LytTR-type" evidence="3">
    <location>
        <begin position="774"/>
        <end position="863"/>
    </location>
</feature>
<dbReference type="PANTHER" id="PTHR43547">
    <property type="entry name" value="TWO-COMPONENT HISTIDINE KINASE"/>
    <property type="match status" value="1"/>
</dbReference>
<evidence type="ECO:0000256" key="2">
    <source>
        <dbReference type="SAM" id="Phobius"/>
    </source>
</evidence>
<dbReference type="Pfam" id="PF07495">
    <property type="entry name" value="Y_Y_Y"/>
    <property type="match status" value="1"/>
</dbReference>
<accession>A0ABY4HJD4</accession>
<dbReference type="Gene3D" id="2.60.40.10">
    <property type="entry name" value="Immunoglobulins"/>
    <property type="match status" value="1"/>
</dbReference>
<evidence type="ECO:0000256" key="1">
    <source>
        <dbReference type="ARBA" id="ARBA00022553"/>
    </source>
</evidence>
<dbReference type="Proteomes" id="UP000830454">
    <property type="component" value="Chromosome"/>
</dbReference>
<dbReference type="InterPro" id="IPR007492">
    <property type="entry name" value="LytTR_DNA-bd_dom"/>
</dbReference>
<dbReference type="Gene3D" id="2.40.50.1020">
    <property type="entry name" value="LytTr DNA-binding domain"/>
    <property type="match status" value="1"/>
</dbReference>
<dbReference type="InterPro" id="IPR013783">
    <property type="entry name" value="Ig-like_fold"/>
</dbReference>
<keyword evidence="2" id="KW-0472">Membrane</keyword>
<dbReference type="Pfam" id="PF07494">
    <property type="entry name" value="Reg_prop"/>
    <property type="match status" value="1"/>
</dbReference>
<dbReference type="EMBL" id="CP090145">
    <property type="protein sequence ID" value="UOX32615.1"/>
    <property type="molecule type" value="Genomic_DNA"/>
</dbReference>
<name>A0ABY4HJD4_9FLAO</name>
<dbReference type="Gene3D" id="2.130.10.10">
    <property type="entry name" value="YVTN repeat-like/Quinoprotein amine dehydrogenase"/>
    <property type="match status" value="2"/>
</dbReference>
<dbReference type="InterPro" id="IPR011123">
    <property type="entry name" value="Y_Y_Y"/>
</dbReference>
<keyword evidence="5" id="KW-1185">Reference proteome</keyword>
<feature type="transmembrane region" description="Helical" evidence="2">
    <location>
        <begin position="716"/>
        <end position="735"/>
    </location>
</feature>
<dbReference type="GO" id="GO:0003677">
    <property type="term" value="F:DNA binding"/>
    <property type="evidence" value="ECO:0007669"/>
    <property type="project" value="UniProtKB-KW"/>
</dbReference>
<evidence type="ECO:0000313" key="4">
    <source>
        <dbReference type="EMBL" id="UOX32615.1"/>
    </source>
</evidence>
<sequence>MSFRIAFLPLFFLHLFSYSQDYIYKEFGLNEGLPSSQVYDIYQDKNGIIWFATDRGIANYNGYEIKTFGIKDGVLNNVVLNLYPQKNGVVYCSTFNNQLFYFNENFTGFKPYKYNNLLSKYLKNNQTILNLYIDDNNTINIGCESMNGKLSISNNGKVTTKTVKNTYLSIEKTYTVFEKKPNNAIFYYLSNNSSQVKNKDFNFIKNENNVKNQVILLKNDNYLIHKSLNSISIFNKNGDKVKEIKTNYNPLYIKALNETHFFIGYLYGGGKIVDVKGNIIESFLENESISNFLIDHEGGYWLTTLHSGVYYIKEPKIKVYSQSPLRKPINSLTKNNKNEIFVGYNDGKVLKIDSKGNSSIIYNSKEKLRAFVEFDAKTNNIYLQSHNHLIINENFTNKQKYIAYILKVSEPSEKGLIFSHINRITLVSGKDNDTYKLIAFPFRVHDACYWNDDIYLGTFEGSYIYSNEKLHDLSKINSLFKNRVDDVDYNEERNELYFATIGNGLIVYNKNNENVYSISKKEGLLSDIVNEIHIENKNEIWVCTNSGLNKIFFDKNGHYKITGLKSSNGLLNDGINDVEILNDTVWIASKKGLVYAPESLFENVKEDKNNYLKINRVYVNDSLSSIKSLKNLSYYENRIELFFEGISFKNNNELTYKYTLEGLDKKWYYTKNRKITFPSLPNGNYIFKVAVLTSLKDKNIKYLKIPISIKAPFWKTSWFIILSIFSLITLIYLFFKTRVLVYNQDIIRELLRLLMKKIKRKEKYYAFKEAGKEIRIKTDTILYVKSSGNYIDLKTENKTYIIRCKIGDFISSTPDPLEYLRIHRSYIIRIDKVESKSKTEIVIKDEKLPVSNSYEIEIEKLFF</sequence>